<evidence type="ECO:0000313" key="1">
    <source>
        <dbReference type="EMBL" id="GER93259.1"/>
    </source>
</evidence>
<comment type="caution">
    <text evidence="1">The sequence shown here is derived from an EMBL/GenBank/DDBJ whole genome shotgun (WGS) entry which is preliminary data.</text>
</comment>
<sequence length="63" mass="7064">MVKTVSDTSLSSPVLIVSIVNRVSSISPHSQNLDYIFLYLIKQQIITAANSYPYIFMSVFLPI</sequence>
<name>A0A5J4L4V0_9ZZZZ</name>
<organism evidence="1">
    <name type="scientific">hot springs metagenome</name>
    <dbReference type="NCBI Taxonomy" id="433727"/>
    <lineage>
        <taxon>unclassified sequences</taxon>
        <taxon>metagenomes</taxon>
        <taxon>ecological metagenomes</taxon>
    </lineage>
</organism>
<dbReference type="AlphaFoldDB" id="A0A5J4L4V0"/>
<proteinExistence type="predicted"/>
<gene>
    <name evidence="1" type="ORF">A45J_0995</name>
</gene>
<protein>
    <submittedName>
        <fullName evidence="1">Uncharacterized protein</fullName>
    </submittedName>
</protein>
<reference evidence="1" key="1">
    <citation type="submission" date="2019-10" db="EMBL/GenBank/DDBJ databases">
        <title>Metagenomic sequencing of thiosulfate-disproportionating enrichment culture.</title>
        <authorList>
            <person name="Umezawa K."/>
            <person name="Kojima H."/>
            <person name="Fukui M."/>
        </authorList>
    </citation>
    <scope>NUCLEOTIDE SEQUENCE</scope>
    <source>
        <strain evidence="1">45J</strain>
    </source>
</reference>
<dbReference type="EMBL" id="BLAB01000001">
    <property type="protein sequence ID" value="GER93259.1"/>
    <property type="molecule type" value="Genomic_DNA"/>
</dbReference>
<accession>A0A5J4L4V0</accession>